<dbReference type="OrthoDB" id="10530475at2759"/>
<feature type="region of interest" description="Disordered" evidence="1">
    <location>
        <begin position="143"/>
        <end position="213"/>
    </location>
</feature>
<evidence type="ECO:0000313" key="2">
    <source>
        <dbReference type="EMBL" id="CAF9937442.1"/>
    </source>
</evidence>
<name>A0A8H3GA72_9LECA</name>
<comment type="caution">
    <text evidence="2">The sequence shown here is derived from an EMBL/GenBank/DDBJ whole genome shotgun (WGS) entry which is preliminary data.</text>
</comment>
<organism evidence="2 3">
    <name type="scientific">Imshaugia aleurites</name>
    <dbReference type="NCBI Taxonomy" id="172621"/>
    <lineage>
        <taxon>Eukaryota</taxon>
        <taxon>Fungi</taxon>
        <taxon>Dikarya</taxon>
        <taxon>Ascomycota</taxon>
        <taxon>Pezizomycotina</taxon>
        <taxon>Lecanoromycetes</taxon>
        <taxon>OSLEUM clade</taxon>
        <taxon>Lecanoromycetidae</taxon>
        <taxon>Lecanorales</taxon>
        <taxon>Lecanorineae</taxon>
        <taxon>Parmeliaceae</taxon>
        <taxon>Imshaugia</taxon>
    </lineage>
</organism>
<evidence type="ECO:0000313" key="3">
    <source>
        <dbReference type="Proteomes" id="UP000664534"/>
    </source>
</evidence>
<dbReference type="EMBL" id="CAJPDT010000099">
    <property type="protein sequence ID" value="CAF9937442.1"/>
    <property type="molecule type" value="Genomic_DNA"/>
</dbReference>
<dbReference type="AlphaFoldDB" id="A0A8H3GA72"/>
<evidence type="ECO:0000256" key="1">
    <source>
        <dbReference type="SAM" id="MobiDB-lite"/>
    </source>
</evidence>
<dbReference type="Proteomes" id="UP000664534">
    <property type="component" value="Unassembled WGS sequence"/>
</dbReference>
<feature type="compositionally biased region" description="Polar residues" evidence="1">
    <location>
        <begin position="174"/>
        <end position="196"/>
    </location>
</feature>
<keyword evidence="3" id="KW-1185">Reference proteome</keyword>
<feature type="region of interest" description="Disordered" evidence="1">
    <location>
        <begin position="368"/>
        <end position="391"/>
    </location>
</feature>
<feature type="region of interest" description="Disordered" evidence="1">
    <location>
        <begin position="82"/>
        <end position="118"/>
    </location>
</feature>
<dbReference type="Gene3D" id="3.30.160.60">
    <property type="entry name" value="Classic Zinc Finger"/>
    <property type="match status" value="1"/>
</dbReference>
<gene>
    <name evidence="2" type="ORF">IMSHALPRED_011140</name>
</gene>
<reference evidence="2" key="1">
    <citation type="submission" date="2021-03" db="EMBL/GenBank/DDBJ databases">
        <authorList>
            <person name="Tagirdzhanova G."/>
        </authorList>
    </citation>
    <scope>NUCLEOTIDE SEQUENCE</scope>
</reference>
<proteinExistence type="predicted"/>
<protein>
    <submittedName>
        <fullName evidence="2">Uncharacterized protein</fullName>
    </submittedName>
</protein>
<accession>A0A8H3GA72</accession>
<feature type="region of interest" description="Disordered" evidence="1">
    <location>
        <begin position="462"/>
        <end position="481"/>
    </location>
</feature>
<sequence length="481" mass="52432">MSQGREGSHLAERQYGWHADDDQTLSMRLQEYNTQHAFLQGAPLSPQRAGTDPLEGFSTFAPHLGQDWESGEHLGEHHENLELSGNHELSDSEMVDSSFERTDNVDMDDDPYLSVPERFNSTSSSDLVHYGAYRAHTALTPSRSSNYAESLSSRPHSMPWSEENSGNLRLPTYTPHNSSAATRSQYSDSAWETVPSTPLADDYDLRPVPDDNSASMQSYNHPQAGIWPQENGYGRRIPSYAIGNGVYPTVPSSVPQRLQEVLANADAATPFGMNSHSYGGASLVNASLGADRGAGLVTHALSPLSTTGISGPQSFRRPPNGQGGVSIVVNGGTSLPTFPIQHPSEVERPFFQYADNQEDLRYGIILDSPNPPAPTLPPAVSTDSPSPPSSPLVTAHTATTGAEACTHSGCQIRYTGKSRKDTLRRHKRTVHNNESKPECPKCGLIMQSGRPDNLKRHIMKKHPGFPLPASLNVRPKNRLQL</sequence>
<feature type="compositionally biased region" description="Polar residues" evidence="1">
    <location>
        <begin position="143"/>
        <end position="155"/>
    </location>
</feature>